<evidence type="ECO:0000313" key="5">
    <source>
        <dbReference type="Proteomes" id="UP000092952"/>
    </source>
</evidence>
<evidence type="ECO:0000256" key="1">
    <source>
        <dbReference type="ARBA" id="ARBA00022603"/>
    </source>
</evidence>
<dbReference type="EMBL" id="CP014671">
    <property type="protein sequence ID" value="ANX04646.1"/>
    <property type="molecule type" value="Genomic_DNA"/>
</dbReference>
<dbReference type="InterPro" id="IPR029063">
    <property type="entry name" value="SAM-dependent_MTases_sf"/>
</dbReference>
<dbReference type="GO" id="GO:0032259">
    <property type="term" value="P:methylation"/>
    <property type="evidence" value="ECO:0007669"/>
    <property type="project" value="UniProtKB-KW"/>
</dbReference>
<dbReference type="SUPFAM" id="SSF53335">
    <property type="entry name" value="S-adenosyl-L-methionine-dependent methyltransferases"/>
    <property type="match status" value="1"/>
</dbReference>
<dbReference type="CDD" id="cd02440">
    <property type="entry name" value="AdoMet_MTases"/>
    <property type="match status" value="1"/>
</dbReference>
<dbReference type="PANTHER" id="PTHR43167:SF1">
    <property type="entry name" value="PUTATIVE (AFU_ORTHOLOGUE AFUA_6G01830)-RELATED"/>
    <property type="match status" value="1"/>
</dbReference>
<dbReference type="RefSeq" id="WP_068805269.1">
    <property type="nucleotide sequence ID" value="NZ_CP014671.1"/>
</dbReference>
<reference evidence="5" key="1">
    <citation type="submission" date="2016-03" db="EMBL/GenBank/DDBJ databases">
        <title>Complete genome sequence of Solimmundus cernigliae, representing a novel lineage of polycyclic aromatic hydrocarbon degraders within the Gammaproteobacteria.</title>
        <authorList>
            <person name="Singleton D.R."/>
            <person name="Dickey A.N."/>
            <person name="Scholl E.H."/>
            <person name="Wright F.A."/>
            <person name="Aitken M.D."/>
        </authorList>
    </citation>
    <scope>NUCLEOTIDE SEQUENCE [LARGE SCALE GENOMIC DNA]</scope>
    <source>
        <strain evidence="5">TR3.2</strain>
    </source>
</reference>
<dbReference type="STRING" id="1810504.PG2T_11045"/>
<evidence type="ECO:0000313" key="4">
    <source>
        <dbReference type="EMBL" id="ANX04646.1"/>
    </source>
</evidence>
<keyword evidence="1" id="KW-0489">Methyltransferase</keyword>
<dbReference type="GO" id="GO:0008171">
    <property type="term" value="F:O-methyltransferase activity"/>
    <property type="evidence" value="ECO:0007669"/>
    <property type="project" value="InterPro"/>
</dbReference>
<dbReference type="PANTHER" id="PTHR43167">
    <property type="entry name" value="PUTATIVE (AFU_ORTHOLOGUE AFUA_6G01830)-RELATED"/>
    <property type="match status" value="1"/>
</dbReference>
<dbReference type="Pfam" id="PF01596">
    <property type="entry name" value="Methyltransf_3"/>
    <property type="match status" value="1"/>
</dbReference>
<dbReference type="KEGG" id="gbi:PG2T_11045"/>
<keyword evidence="2" id="KW-0808">Transferase</keyword>
<organism evidence="4 5">
    <name type="scientific">Immundisolibacter cernigliae</name>
    <dbReference type="NCBI Taxonomy" id="1810504"/>
    <lineage>
        <taxon>Bacteria</taxon>
        <taxon>Pseudomonadati</taxon>
        <taxon>Pseudomonadota</taxon>
        <taxon>Gammaproteobacteria</taxon>
        <taxon>Immundisolibacterales</taxon>
        <taxon>Immundisolibacteraceae</taxon>
        <taxon>Immundisolibacter</taxon>
    </lineage>
</organism>
<dbReference type="Gene3D" id="3.40.50.150">
    <property type="entry name" value="Vaccinia Virus protein VP39"/>
    <property type="match status" value="1"/>
</dbReference>
<accession>A0A1B1YV62</accession>
<evidence type="ECO:0000256" key="3">
    <source>
        <dbReference type="ARBA" id="ARBA00022691"/>
    </source>
</evidence>
<dbReference type="PROSITE" id="PS51682">
    <property type="entry name" value="SAM_OMT_I"/>
    <property type="match status" value="1"/>
</dbReference>
<sequence>MIPDLEGHFRRQTRPQRAELTQVAIAAAADGIPTIGPLLGNLLALLAQFGGARRVLDLGAGNGYSTLYLADGMAGEGEIVALESDPRRAVAARQNLAGCGVKTNVLIGAAQEVLPGLVAPFDLILLDIDKADYLYALEHCARLLRPGGLLVADNTGFADAEPFNAALVADPRFRSVNLLCLLPGHSPEQDGVALAVRL</sequence>
<keyword evidence="3" id="KW-0949">S-adenosyl-L-methionine</keyword>
<protein>
    <recommendedName>
        <fullName evidence="6">Methyltransferase</fullName>
    </recommendedName>
</protein>
<dbReference type="Proteomes" id="UP000092952">
    <property type="component" value="Chromosome"/>
</dbReference>
<gene>
    <name evidence="4" type="ORF">PG2T_11045</name>
</gene>
<evidence type="ECO:0000256" key="2">
    <source>
        <dbReference type="ARBA" id="ARBA00022679"/>
    </source>
</evidence>
<dbReference type="InterPro" id="IPR002935">
    <property type="entry name" value="SAM_O-MeTrfase"/>
</dbReference>
<evidence type="ECO:0008006" key="6">
    <source>
        <dbReference type="Google" id="ProtNLM"/>
    </source>
</evidence>
<dbReference type="AlphaFoldDB" id="A0A1B1YV62"/>
<name>A0A1B1YV62_9GAMM</name>
<dbReference type="InParanoid" id="A0A1B1YV62"/>
<proteinExistence type="predicted"/>
<keyword evidence="5" id="KW-1185">Reference proteome</keyword>